<keyword evidence="2" id="KW-1185">Reference proteome</keyword>
<protein>
    <submittedName>
        <fullName evidence="1">Uncharacterized protein</fullName>
    </submittedName>
</protein>
<sequence length="164" mass="18552">MTTSDQSLIKQYSQTPFADVPGRILLVFLNRSGAQAHSDRRYVVQVAVAVTNGAKTKQDYLMLAQSTFVDLGQQPSNDISFLLSKVPSTLTELHFDESTTWYRLADEMFLHFGEPPRVLGVQCRTLFEKPKRNPLDKLIEENLPMLLPMLIVLGTFFAFSLVKN</sequence>
<evidence type="ECO:0000313" key="2">
    <source>
        <dbReference type="Proteomes" id="UP001230649"/>
    </source>
</evidence>
<evidence type="ECO:0000313" key="1">
    <source>
        <dbReference type="EMBL" id="KAJ9093322.1"/>
    </source>
</evidence>
<organism evidence="1 2">
    <name type="scientific">Naganishia adeliensis</name>
    <dbReference type="NCBI Taxonomy" id="92952"/>
    <lineage>
        <taxon>Eukaryota</taxon>
        <taxon>Fungi</taxon>
        <taxon>Dikarya</taxon>
        <taxon>Basidiomycota</taxon>
        <taxon>Agaricomycotina</taxon>
        <taxon>Tremellomycetes</taxon>
        <taxon>Filobasidiales</taxon>
        <taxon>Filobasidiaceae</taxon>
        <taxon>Naganishia</taxon>
    </lineage>
</organism>
<name>A0ACC2V270_9TREE</name>
<comment type="caution">
    <text evidence="1">The sequence shown here is derived from an EMBL/GenBank/DDBJ whole genome shotgun (WGS) entry which is preliminary data.</text>
</comment>
<gene>
    <name evidence="1" type="ORF">QFC20_007145</name>
</gene>
<dbReference type="Proteomes" id="UP001230649">
    <property type="component" value="Unassembled WGS sequence"/>
</dbReference>
<dbReference type="EMBL" id="JASBWS010000156">
    <property type="protein sequence ID" value="KAJ9093322.1"/>
    <property type="molecule type" value="Genomic_DNA"/>
</dbReference>
<accession>A0ACC2V270</accession>
<reference evidence="1" key="1">
    <citation type="submission" date="2023-04" db="EMBL/GenBank/DDBJ databases">
        <title>Draft Genome sequencing of Naganishia species isolated from polar environments using Oxford Nanopore Technology.</title>
        <authorList>
            <person name="Leo P."/>
            <person name="Venkateswaran K."/>
        </authorList>
    </citation>
    <scope>NUCLEOTIDE SEQUENCE</scope>
    <source>
        <strain evidence="1">MNA-CCFEE 5262</strain>
    </source>
</reference>
<proteinExistence type="predicted"/>